<keyword evidence="2" id="KW-1185">Reference proteome</keyword>
<organism evidence="1 2">
    <name type="scientific">Gossypium aridum</name>
    <name type="common">American cotton</name>
    <name type="synonym">Erioxylum aridum</name>
    <dbReference type="NCBI Taxonomy" id="34290"/>
    <lineage>
        <taxon>Eukaryota</taxon>
        <taxon>Viridiplantae</taxon>
        <taxon>Streptophyta</taxon>
        <taxon>Embryophyta</taxon>
        <taxon>Tracheophyta</taxon>
        <taxon>Spermatophyta</taxon>
        <taxon>Magnoliopsida</taxon>
        <taxon>eudicotyledons</taxon>
        <taxon>Gunneridae</taxon>
        <taxon>Pentapetalae</taxon>
        <taxon>rosids</taxon>
        <taxon>malvids</taxon>
        <taxon>Malvales</taxon>
        <taxon>Malvaceae</taxon>
        <taxon>Malvoideae</taxon>
        <taxon>Gossypium</taxon>
    </lineage>
</organism>
<evidence type="ECO:0000313" key="2">
    <source>
        <dbReference type="Proteomes" id="UP000593577"/>
    </source>
</evidence>
<name>A0A7J8X5L8_GOSAI</name>
<dbReference type="Proteomes" id="UP000593577">
    <property type="component" value="Unassembled WGS sequence"/>
</dbReference>
<accession>A0A7J8X5L8</accession>
<gene>
    <name evidence="1" type="ORF">Goari_024114</name>
</gene>
<reference evidence="1 2" key="1">
    <citation type="journal article" date="2019" name="Genome Biol. Evol.">
        <title>Insights into the evolution of the New World diploid cottons (Gossypium, subgenus Houzingenia) based on genome sequencing.</title>
        <authorList>
            <person name="Grover C.E."/>
            <person name="Arick M.A. 2nd"/>
            <person name="Thrash A."/>
            <person name="Conover J.L."/>
            <person name="Sanders W.S."/>
            <person name="Peterson D.G."/>
            <person name="Frelichowski J.E."/>
            <person name="Scheffler J.A."/>
            <person name="Scheffler B.E."/>
            <person name="Wendel J.F."/>
        </authorList>
    </citation>
    <scope>NUCLEOTIDE SEQUENCE [LARGE SCALE GENOMIC DNA]</scope>
    <source>
        <strain evidence="1">185</strain>
        <tissue evidence="1">Leaf</tissue>
    </source>
</reference>
<dbReference type="AlphaFoldDB" id="A0A7J8X5L8"/>
<dbReference type="EMBL" id="JABFAA010000005">
    <property type="protein sequence ID" value="MBA0682390.1"/>
    <property type="molecule type" value="Genomic_DNA"/>
</dbReference>
<proteinExistence type="predicted"/>
<sequence>MAKRRMMRLAAVRVGGRVTKKSSYAKNECLEIEKGNDIEMLDEGFIMENVDGVPSISFFERIRNLVKQRMRRTIVIKLLGRKIVFSVLLNKIQTLWKLVKGLQLIDLDNEYYLVKFK</sequence>
<comment type="caution">
    <text evidence="1">The sequence shown here is derived from an EMBL/GenBank/DDBJ whole genome shotgun (WGS) entry which is preliminary data.</text>
</comment>
<evidence type="ECO:0000313" key="1">
    <source>
        <dbReference type="EMBL" id="MBA0682390.1"/>
    </source>
</evidence>
<protein>
    <submittedName>
        <fullName evidence="1">Uncharacterized protein</fullName>
    </submittedName>
</protein>